<feature type="domain" description="DUF4812" evidence="4">
    <location>
        <begin position="661"/>
        <end position="725"/>
    </location>
</feature>
<feature type="compositionally biased region" description="Basic and acidic residues" evidence="3">
    <location>
        <begin position="258"/>
        <end position="267"/>
    </location>
</feature>
<dbReference type="PANTHER" id="PTHR34639">
    <property type="entry name" value="PROTEIN FLATTOP"/>
    <property type="match status" value="1"/>
</dbReference>
<dbReference type="InterPro" id="IPR038797">
    <property type="entry name" value="Fltp"/>
</dbReference>
<organism evidence="5 6">
    <name type="scientific">Acyrthosiphon pisum</name>
    <name type="common">Pea aphid</name>
    <dbReference type="NCBI Taxonomy" id="7029"/>
    <lineage>
        <taxon>Eukaryota</taxon>
        <taxon>Metazoa</taxon>
        <taxon>Ecdysozoa</taxon>
        <taxon>Arthropoda</taxon>
        <taxon>Hexapoda</taxon>
        <taxon>Insecta</taxon>
        <taxon>Pterygota</taxon>
        <taxon>Neoptera</taxon>
        <taxon>Paraneoptera</taxon>
        <taxon>Hemiptera</taxon>
        <taxon>Sternorrhyncha</taxon>
        <taxon>Aphidomorpha</taxon>
        <taxon>Aphidoidea</taxon>
        <taxon>Aphididae</taxon>
        <taxon>Macrosiphini</taxon>
        <taxon>Acyrthosiphon</taxon>
    </lineage>
</organism>
<feature type="region of interest" description="Disordered" evidence="3">
    <location>
        <begin position="506"/>
        <end position="609"/>
    </location>
</feature>
<feature type="compositionally biased region" description="Basic and acidic residues" evidence="3">
    <location>
        <begin position="111"/>
        <end position="128"/>
    </location>
</feature>
<dbReference type="RefSeq" id="XP_029344191.1">
    <property type="nucleotide sequence ID" value="XM_029488331.1"/>
</dbReference>
<dbReference type="Proteomes" id="UP000007819">
    <property type="component" value="Chromosome A1"/>
</dbReference>
<dbReference type="Pfam" id="PF16071">
    <property type="entry name" value="DUF4812"/>
    <property type="match status" value="1"/>
</dbReference>
<evidence type="ECO:0000256" key="1">
    <source>
        <dbReference type="ARBA" id="ARBA00009887"/>
    </source>
</evidence>
<feature type="compositionally biased region" description="Low complexity" evidence="3">
    <location>
        <begin position="506"/>
        <end position="517"/>
    </location>
</feature>
<dbReference type="Pfam" id="PF22611">
    <property type="entry name" value="CFAP126"/>
    <property type="match status" value="1"/>
</dbReference>
<protein>
    <recommendedName>
        <fullName evidence="2">Cilia- and flagella-associated protein 126</fullName>
    </recommendedName>
</protein>
<evidence type="ECO:0000256" key="3">
    <source>
        <dbReference type="SAM" id="MobiDB-lite"/>
    </source>
</evidence>
<dbReference type="InterPro" id="IPR032084">
    <property type="entry name" value="DUF4812"/>
</dbReference>
<reference evidence="6" key="1">
    <citation type="submission" date="2010-06" db="EMBL/GenBank/DDBJ databases">
        <authorList>
            <person name="Jiang H."/>
            <person name="Abraham K."/>
            <person name="Ali S."/>
            <person name="Alsbrooks S.L."/>
            <person name="Anim B.N."/>
            <person name="Anosike U.S."/>
            <person name="Attaway T."/>
            <person name="Bandaranaike D.P."/>
            <person name="Battles P.K."/>
            <person name="Bell S.N."/>
            <person name="Bell A.V."/>
            <person name="Beltran B."/>
            <person name="Bickham C."/>
            <person name="Bustamante Y."/>
            <person name="Caleb T."/>
            <person name="Canada A."/>
            <person name="Cardenas V."/>
            <person name="Carter K."/>
            <person name="Chacko J."/>
            <person name="Chandrabose M.N."/>
            <person name="Chavez D."/>
            <person name="Chavez A."/>
            <person name="Chen L."/>
            <person name="Chu H.-S."/>
            <person name="Claassen K.J."/>
            <person name="Cockrell R."/>
            <person name="Collins M."/>
            <person name="Cooper J.A."/>
            <person name="Cree A."/>
            <person name="Curry S.M."/>
            <person name="Da Y."/>
            <person name="Dao M.D."/>
            <person name="Das B."/>
            <person name="Davila M.-L."/>
            <person name="Davy-Carroll L."/>
            <person name="Denson S."/>
            <person name="Dinh H."/>
            <person name="Ebong V.E."/>
            <person name="Edwards J.R."/>
            <person name="Egan A."/>
            <person name="El-Daye J."/>
            <person name="Escobedo L."/>
            <person name="Fernandez S."/>
            <person name="Fernando P.R."/>
            <person name="Flagg N."/>
            <person name="Forbes L.D."/>
            <person name="Fowler R.G."/>
            <person name="Fu Q."/>
            <person name="Gabisi R.A."/>
            <person name="Ganer J."/>
            <person name="Garbino Pronczuk A."/>
            <person name="Garcia R.M."/>
            <person name="Garner T."/>
            <person name="Garrett T.E."/>
            <person name="Gonzalez D.A."/>
            <person name="Hamid H."/>
            <person name="Hawkins E.S."/>
            <person name="Hirani K."/>
            <person name="Hogues M.E."/>
            <person name="Hollins B."/>
            <person name="Hsiao C.-H."/>
            <person name="Jabil R."/>
            <person name="James M.L."/>
            <person name="Jhangiani S.N."/>
            <person name="Johnson B."/>
            <person name="Johnson Q."/>
            <person name="Joshi V."/>
            <person name="Kalu J.B."/>
            <person name="Kam C."/>
            <person name="Kashfia A."/>
            <person name="Keebler J."/>
            <person name="Kisamo H."/>
            <person name="Kovar C.L."/>
            <person name="Lago L.A."/>
            <person name="Lai C.-Y."/>
            <person name="Laidlaw J."/>
            <person name="Lara F."/>
            <person name="Le T.-K."/>
            <person name="Lee S.L."/>
            <person name="Legall F.H."/>
            <person name="Lemon S.J."/>
            <person name="Lewis L.R."/>
            <person name="Li B."/>
            <person name="Liu Y."/>
            <person name="Liu Y.-S."/>
            <person name="Lopez J."/>
            <person name="Lozado R.J."/>
            <person name="Lu J."/>
            <person name="Madu R.C."/>
            <person name="Maheshwari M."/>
            <person name="Maheshwari R."/>
            <person name="Malloy K."/>
            <person name="Martinez E."/>
            <person name="Mathew T."/>
            <person name="Mercado I.C."/>
            <person name="Mercado C."/>
            <person name="Meyer B."/>
            <person name="Montgomery K."/>
            <person name="Morgan M.B."/>
            <person name="Munidasa M."/>
            <person name="Nazareth L.V."/>
            <person name="Nelson J."/>
            <person name="Ng B.M."/>
            <person name="Nguyen N.B."/>
            <person name="Nguyen P.Q."/>
            <person name="Nguyen T."/>
            <person name="Obregon M."/>
            <person name="Okwuonu G.O."/>
            <person name="Onwere C.G."/>
            <person name="Orozco G."/>
            <person name="Parra A."/>
            <person name="Patel S."/>
            <person name="Patil S."/>
            <person name="Perez A."/>
            <person name="Perez Y."/>
            <person name="Pham C."/>
            <person name="Primus E.L."/>
            <person name="Pu L.-L."/>
            <person name="Puazo M."/>
            <person name="Qin X."/>
            <person name="Quiroz J.B."/>
            <person name="Reese J."/>
            <person name="Richards S."/>
            <person name="Rives C.M."/>
            <person name="Robberts R."/>
            <person name="Ruiz S.J."/>
            <person name="Ruiz M.J."/>
            <person name="Santibanez J."/>
            <person name="Schneider B.W."/>
            <person name="Sisson I."/>
            <person name="Smith M."/>
            <person name="Sodergren E."/>
            <person name="Song X.-Z."/>
            <person name="Song B.B."/>
            <person name="Summersgill H."/>
            <person name="Thelus R."/>
            <person name="Thornton R.D."/>
            <person name="Trejos Z.Y."/>
            <person name="Usmani K."/>
            <person name="Vattathil S."/>
            <person name="Villasana D."/>
            <person name="Walker D.L."/>
            <person name="Wang S."/>
            <person name="Wang K."/>
            <person name="White C.S."/>
            <person name="Williams A.C."/>
            <person name="Williamson J."/>
            <person name="Wilson K."/>
            <person name="Woghiren I.O."/>
            <person name="Woodworth J.R."/>
            <person name="Worley K.C."/>
            <person name="Wright R.A."/>
            <person name="Wu W."/>
            <person name="Young L."/>
            <person name="Zhang L."/>
            <person name="Zhang J."/>
            <person name="Zhu Y."/>
            <person name="Muzny D.M."/>
            <person name="Weinstock G."/>
            <person name="Gibbs R.A."/>
        </authorList>
    </citation>
    <scope>NUCLEOTIDE SEQUENCE [LARGE SCALE GENOMIC DNA]</scope>
    <source>
        <strain evidence="6">LSR1</strain>
    </source>
</reference>
<evidence type="ECO:0000313" key="6">
    <source>
        <dbReference type="Proteomes" id="UP000007819"/>
    </source>
</evidence>
<dbReference type="GeneID" id="100572662"/>
<comment type="similarity">
    <text evidence="1">Belongs to the Flattop family.</text>
</comment>
<feature type="region of interest" description="Disordered" evidence="3">
    <location>
        <begin position="313"/>
        <end position="361"/>
    </location>
</feature>
<dbReference type="OrthoDB" id="521617at2759"/>
<evidence type="ECO:0000313" key="5">
    <source>
        <dbReference type="EnsemblMetazoa" id="XP_029344191.1"/>
    </source>
</evidence>
<feature type="region of interest" description="Disordered" evidence="3">
    <location>
        <begin position="111"/>
        <end position="267"/>
    </location>
</feature>
<name>A0A8R2JQD4_ACYPI</name>
<dbReference type="GO" id="GO:0044782">
    <property type="term" value="P:cilium organization"/>
    <property type="evidence" value="ECO:0007669"/>
    <property type="project" value="TreeGrafter"/>
</dbReference>
<proteinExistence type="inferred from homology"/>
<dbReference type="AlphaFoldDB" id="A0A8R2JQD4"/>
<evidence type="ECO:0000259" key="4">
    <source>
        <dbReference type="Pfam" id="PF16071"/>
    </source>
</evidence>
<sequence>MQCTRIKQKTQYNVRDAEACEFDKAYQPTRLGNWEVPKWHLNRPKGRSTVTKVIANDRGHLLPGVQKTDQKHWAGLYLGTYQLPKRISKEIATELSGPKCQTWMKRSYHHPFIDRSQRNKTEKGENNNKLELINANKEQRQQPIANEEADRDSIKSVKSAVSDMPAPNVSRIETVRNCASADGRGPLNSTADDDDCDSGSAHRTRQRGAVDGGGAKTPSSPALSRISASCGQLQVAGAEDDDGARPQVASNELPTGRRYGDAQRHHGLPDAIEDAVYRSLQTKRHKHPGLGLNGCWPKCSAVAYKSFNDPGPTQCSKLRVYRPKTSSSSPPPSSADDGNGEKKDPARRRNKNPSRPKTCGPVMTAQQLTDIKLALCWDLDAPFDRNRPPRPPDEPAVFHKVRQQLQTQQQMQQPCAGGPAVIKPQNSSAVMGFVRTAGNCNVDGDGDSELVPEARRTQTRECLMKNRNLSAVMELIPNKEREDGRRLTAGATTTADGVVTAAADRTALSNKSSSSSSACRGKNGSDVNGRNDDACKSEEHDHVHDHDYADHNDDDNDQHHKSNKPGGVQCSTDGSPSDRRCHRPTQHCNSSSAEKEPKPKRHGRHSYRPCLACDDPNVAAASNFKREDECEHYKMAFKAGVPVSTPVRLRTAAAGKPAKHLKVPKPKTTNSDKKKYVIGTLLPPFSMWPGTTARDYPEHWRLTSVYRQAFKPLELRKQPLLQTIYL</sequence>
<dbReference type="PANTHER" id="PTHR34639:SF1">
    <property type="entry name" value="PROTEIN FLATTOP"/>
    <property type="match status" value="1"/>
</dbReference>
<accession>A0A8R2JQD4</accession>
<evidence type="ECO:0000256" key="2">
    <source>
        <dbReference type="ARBA" id="ARBA00033306"/>
    </source>
</evidence>
<dbReference type="EnsemblMetazoa" id="XM_029488331.1">
    <property type="protein sequence ID" value="XP_029344191.1"/>
    <property type="gene ID" value="LOC100572662"/>
</dbReference>
<feature type="compositionally biased region" description="Basic and acidic residues" evidence="3">
    <location>
        <begin position="529"/>
        <end position="551"/>
    </location>
</feature>
<feature type="compositionally biased region" description="Basic residues" evidence="3">
    <location>
        <begin position="345"/>
        <end position="354"/>
    </location>
</feature>
<keyword evidence="6" id="KW-1185">Reference proteome</keyword>
<feature type="compositionally biased region" description="Basic residues" evidence="3">
    <location>
        <begin position="598"/>
        <end position="607"/>
    </location>
</feature>
<feature type="compositionally biased region" description="Polar residues" evidence="3">
    <location>
        <begin position="217"/>
        <end position="232"/>
    </location>
</feature>
<dbReference type="CDD" id="cd23705">
    <property type="entry name" value="Flattop"/>
    <property type="match status" value="1"/>
</dbReference>
<dbReference type="GO" id="GO:0036064">
    <property type="term" value="C:ciliary basal body"/>
    <property type="evidence" value="ECO:0007669"/>
    <property type="project" value="TreeGrafter"/>
</dbReference>
<reference evidence="5" key="2">
    <citation type="submission" date="2022-06" db="UniProtKB">
        <authorList>
            <consortium name="EnsemblMetazoa"/>
        </authorList>
    </citation>
    <scope>IDENTIFICATION</scope>
</reference>